<proteinExistence type="predicted"/>
<evidence type="ECO:0000313" key="2">
    <source>
        <dbReference type="Proteomes" id="UP000694864"/>
    </source>
</evidence>
<dbReference type="RefSeq" id="XP_010466042.1">
    <property type="nucleotide sequence ID" value="XM_010467740.1"/>
</dbReference>
<sequence length="100" mass="12155">MVHSYNSSEIQQVDSRIYSPYSSYPSHLKDYREALEQISRVNDRIKELEERMMRLDAARAKRKEELMEDFRKIDEEEERRKTELLRNIEALQKLLLHSKL</sequence>
<keyword evidence="2" id="KW-1185">Reference proteome</keyword>
<feature type="coiled-coil region" evidence="1">
    <location>
        <begin position="28"/>
        <end position="94"/>
    </location>
</feature>
<keyword evidence="1" id="KW-0175">Coiled coil</keyword>
<accession>A0ABM0W5P4</accession>
<name>A0ABM0W5P4_CAMSA</name>
<reference evidence="2" key="1">
    <citation type="journal article" date="2014" name="Nat. Commun.">
        <title>The emerging biofuel crop Camelina sativa retains a highly undifferentiated hexaploid genome structure.</title>
        <authorList>
            <person name="Kagale S."/>
            <person name="Koh C."/>
            <person name="Nixon J."/>
            <person name="Bollina V."/>
            <person name="Clarke W.E."/>
            <person name="Tuteja R."/>
            <person name="Spillane C."/>
            <person name="Robinson S.J."/>
            <person name="Links M.G."/>
            <person name="Clarke C."/>
            <person name="Higgins E.E."/>
            <person name="Huebert T."/>
            <person name="Sharpe A.G."/>
            <person name="Parkin I.A."/>
        </authorList>
    </citation>
    <scope>NUCLEOTIDE SEQUENCE [LARGE SCALE GENOMIC DNA]</scope>
    <source>
        <strain evidence="2">cv. DH55</strain>
    </source>
</reference>
<protein>
    <submittedName>
        <fullName evidence="3">Uncharacterized protein LOC104746293</fullName>
    </submittedName>
</protein>
<gene>
    <name evidence="3" type="primary">LOC104746293</name>
</gene>
<organism evidence="2 3">
    <name type="scientific">Camelina sativa</name>
    <name type="common">False flax</name>
    <name type="synonym">Myagrum sativum</name>
    <dbReference type="NCBI Taxonomy" id="90675"/>
    <lineage>
        <taxon>Eukaryota</taxon>
        <taxon>Viridiplantae</taxon>
        <taxon>Streptophyta</taxon>
        <taxon>Embryophyta</taxon>
        <taxon>Tracheophyta</taxon>
        <taxon>Spermatophyta</taxon>
        <taxon>Magnoliopsida</taxon>
        <taxon>eudicotyledons</taxon>
        <taxon>Gunneridae</taxon>
        <taxon>Pentapetalae</taxon>
        <taxon>rosids</taxon>
        <taxon>malvids</taxon>
        <taxon>Brassicales</taxon>
        <taxon>Brassicaceae</taxon>
        <taxon>Camelineae</taxon>
        <taxon>Camelina</taxon>
    </lineage>
</organism>
<evidence type="ECO:0000256" key="1">
    <source>
        <dbReference type="SAM" id="Coils"/>
    </source>
</evidence>
<evidence type="ECO:0000313" key="3">
    <source>
        <dbReference type="RefSeq" id="XP_010466042.1"/>
    </source>
</evidence>
<reference evidence="3" key="2">
    <citation type="submission" date="2025-08" db="UniProtKB">
        <authorList>
            <consortium name="RefSeq"/>
        </authorList>
    </citation>
    <scope>IDENTIFICATION</scope>
    <source>
        <tissue evidence="3">Leaf</tissue>
    </source>
</reference>
<dbReference type="GeneID" id="104746293"/>
<dbReference type="Proteomes" id="UP000694864">
    <property type="component" value="Chromosome 15"/>
</dbReference>